<reference evidence="2" key="1">
    <citation type="journal article" date="2014" name="Genome Biol. Evol.">
        <title>Gene Loss Rather Than Gene Gain Is Associated with a Host Jump from Monocots to Dicots in the Smut Fungus Melanopsichium pennsylvanicum.</title>
        <authorList>
            <person name="Sharma R."/>
            <person name="Mishra B."/>
            <person name="Runge F."/>
            <person name="Thines M."/>
        </authorList>
    </citation>
    <scope>NUCLEOTIDE SEQUENCE</scope>
    <source>
        <strain evidence="2">4</strain>
    </source>
</reference>
<sequence length="528" mass="57902">MSSRGGPSSSSPRRVGTSVSPRPSDIAALSSNRFAERRQERMRGAGTAVAIQRDFQFKLPAKRAAPSATSSSTNKAASTSTHHSQSQRPRAKPPASGPKQRVAVHSAEDPTAPQVTAQQQDQAEFFRAEFSPPPFSDAGSSTGLDASASIGVGRRVARLSGPISSTPAASRIRKQPVSSHPSVQRSFPDQDDDQDSLGSQLGDDTDAFPVPADDEDVGMIDPTLSRDWDDAAYTGVDESLPMIPSPAASSSHIDTSIPRTRPSIAGTSVSHLSIADTTHGVDSPAAHAAQRNLITRQQRRQPSPGIERQRQQQRVEKRPRGRPPKSTSTQSHKPSRVLMQPPSEADQTALDRTIVEQNRRGAHSAPTTRAKEMQRRLKRALSLVFSPSDQDGADVLTTKKRKSARYLNDVDIIWSLVDEELRLAIEEQPAKAPFLALKSLRKSVRANFLNLSEKTDNRTTLISQLIRVRKQKRALRQQVFKTRTELGRASNERGEREKELIGWEKEVKNVTRVNSFLDNLSVQAQAWT</sequence>
<evidence type="ECO:0000256" key="1">
    <source>
        <dbReference type="SAM" id="MobiDB-lite"/>
    </source>
</evidence>
<organism evidence="2">
    <name type="scientific">Melanopsichium pennsylvanicum 4</name>
    <dbReference type="NCBI Taxonomy" id="1398559"/>
    <lineage>
        <taxon>Eukaryota</taxon>
        <taxon>Fungi</taxon>
        <taxon>Dikarya</taxon>
        <taxon>Basidiomycota</taxon>
        <taxon>Ustilaginomycotina</taxon>
        <taxon>Ustilaginomycetes</taxon>
        <taxon>Ustilaginales</taxon>
        <taxon>Ustilaginaceae</taxon>
        <taxon>Melanopsichium</taxon>
    </lineage>
</organism>
<protein>
    <submittedName>
        <fullName evidence="2">Uncharacterized protein</fullName>
    </submittedName>
</protein>
<name>A0A077RAX7_9BASI</name>
<proteinExistence type="predicted"/>
<feature type="compositionally biased region" description="Basic and acidic residues" evidence="1">
    <location>
        <begin position="307"/>
        <end position="318"/>
    </location>
</feature>
<feature type="region of interest" description="Disordered" evidence="1">
    <location>
        <begin position="1"/>
        <end position="146"/>
    </location>
</feature>
<accession>A0A077RAX7</accession>
<feature type="region of interest" description="Disordered" evidence="1">
    <location>
        <begin position="159"/>
        <end position="225"/>
    </location>
</feature>
<feature type="region of interest" description="Disordered" evidence="1">
    <location>
        <begin position="237"/>
        <end position="346"/>
    </location>
</feature>
<feature type="compositionally biased region" description="Low complexity" evidence="1">
    <location>
        <begin position="1"/>
        <end position="24"/>
    </location>
</feature>
<feature type="compositionally biased region" description="Basic and acidic residues" evidence="1">
    <location>
        <begin position="34"/>
        <end position="43"/>
    </location>
</feature>
<feature type="compositionally biased region" description="Polar residues" evidence="1">
    <location>
        <begin position="113"/>
        <end position="122"/>
    </location>
</feature>
<feature type="compositionally biased region" description="Polar residues" evidence="1">
    <location>
        <begin position="247"/>
        <end position="258"/>
    </location>
</feature>
<evidence type="ECO:0000313" key="2">
    <source>
        <dbReference type="EMBL" id="CDI54379.1"/>
    </source>
</evidence>
<dbReference type="AlphaFoldDB" id="A0A077RAX7"/>
<dbReference type="EMBL" id="HG529611">
    <property type="protein sequence ID" value="CDI54379.1"/>
    <property type="molecule type" value="Genomic_DNA"/>
</dbReference>
<feature type="compositionally biased region" description="Low complexity" evidence="1">
    <location>
        <begin position="62"/>
        <end position="81"/>
    </location>
</feature>
<feature type="compositionally biased region" description="Polar residues" evidence="1">
    <location>
        <begin position="176"/>
        <end position="187"/>
    </location>
</feature>